<dbReference type="eggNOG" id="ENOG5032HQD">
    <property type="taxonomic scope" value="Bacteria"/>
</dbReference>
<keyword evidence="3" id="KW-1185">Reference proteome</keyword>
<proteinExistence type="predicted"/>
<reference evidence="3" key="1">
    <citation type="journal article" date="2009" name="J. Bacteriol.">
        <title>Complete genome sequence of Erythrobacter litoralis HTCC2594.</title>
        <authorList>
            <person name="Oh H.M."/>
            <person name="Giovannoni S.J."/>
            <person name="Ferriera S."/>
            <person name="Johnson J."/>
            <person name="Cho J.C."/>
        </authorList>
    </citation>
    <scope>NUCLEOTIDE SEQUENCE [LARGE SCALE GENOMIC DNA]</scope>
    <source>
        <strain evidence="3">HTCC2594</strain>
    </source>
</reference>
<dbReference type="HOGENOM" id="CLU_1341539_0_0_5"/>
<feature type="region of interest" description="Disordered" evidence="1">
    <location>
        <begin position="58"/>
        <end position="77"/>
    </location>
</feature>
<evidence type="ECO:0008006" key="4">
    <source>
        <dbReference type="Google" id="ProtNLM"/>
    </source>
</evidence>
<sequence>MSGRHFRAISAASLAASIAGCATLGGNVKGDFDCRAPEGSCAPTTLIDSAAIGEAGTGMASRAATSQPPSLAGPRQADARSLRIVIAAYRDAAGRDHEARVVHVALPDHPAESWHAPRSRGEVLRALGRAGNDAQTPPPPTDPQNAPVFNPLPLQLPDVLVIPSQAPEAQPGVPAPVTGAPGRLPSPGWVPHPLSPGEPEGESQ</sequence>
<dbReference type="OrthoDB" id="7408098at2"/>
<feature type="compositionally biased region" description="Low complexity" evidence="1">
    <location>
        <begin position="171"/>
        <end position="182"/>
    </location>
</feature>
<name>Q2NDH0_ERYLH</name>
<dbReference type="STRING" id="314225.ELI_00895"/>
<protein>
    <recommendedName>
        <fullName evidence="4">Conjugal transfer protein TraV</fullName>
    </recommendedName>
</protein>
<gene>
    <name evidence="2" type="ordered locus">ELI_00895</name>
</gene>
<feature type="region of interest" description="Disordered" evidence="1">
    <location>
        <begin position="161"/>
        <end position="204"/>
    </location>
</feature>
<dbReference type="EMBL" id="CP000157">
    <property type="protein sequence ID" value="ABC62271.1"/>
    <property type="molecule type" value="Genomic_DNA"/>
</dbReference>
<evidence type="ECO:0000256" key="1">
    <source>
        <dbReference type="SAM" id="MobiDB-lite"/>
    </source>
</evidence>
<dbReference type="Proteomes" id="UP000008808">
    <property type="component" value="Chromosome"/>
</dbReference>
<dbReference type="RefSeq" id="WP_011413147.1">
    <property type="nucleotide sequence ID" value="NC_007722.1"/>
</dbReference>
<evidence type="ECO:0000313" key="3">
    <source>
        <dbReference type="Proteomes" id="UP000008808"/>
    </source>
</evidence>
<evidence type="ECO:0000313" key="2">
    <source>
        <dbReference type="EMBL" id="ABC62271.1"/>
    </source>
</evidence>
<accession>Q2NDH0</accession>
<organism evidence="2 3">
    <name type="scientific">Erythrobacter litoralis (strain HTCC2594)</name>
    <dbReference type="NCBI Taxonomy" id="314225"/>
    <lineage>
        <taxon>Bacteria</taxon>
        <taxon>Pseudomonadati</taxon>
        <taxon>Pseudomonadota</taxon>
        <taxon>Alphaproteobacteria</taxon>
        <taxon>Sphingomonadales</taxon>
        <taxon>Erythrobacteraceae</taxon>
        <taxon>Erythrobacter/Porphyrobacter group</taxon>
        <taxon>Erythrobacter</taxon>
    </lineage>
</organism>
<dbReference type="KEGG" id="eli:ELI_00895"/>
<dbReference type="PROSITE" id="PS51257">
    <property type="entry name" value="PROKAR_LIPOPROTEIN"/>
    <property type="match status" value="1"/>
</dbReference>
<dbReference type="AlphaFoldDB" id="Q2NDH0"/>